<evidence type="ECO:0000259" key="2">
    <source>
        <dbReference type="Pfam" id="PF00326"/>
    </source>
</evidence>
<dbReference type="InterPro" id="IPR029058">
    <property type="entry name" value="AB_hydrolase_fold"/>
</dbReference>
<dbReference type="PANTHER" id="PTHR48081:SF3">
    <property type="entry name" value="ALPHA_BETA HYDROLASE FOLD-3 DOMAIN-CONTAINING PROTEIN"/>
    <property type="match status" value="1"/>
</dbReference>
<dbReference type="GO" id="GO:0008236">
    <property type="term" value="F:serine-type peptidase activity"/>
    <property type="evidence" value="ECO:0007669"/>
    <property type="project" value="InterPro"/>
</dbReference>
<dbReference type="AlphaFoldDB" id="A0A6A6UC15"/>
<dbReference type="Gene3D" id="3.40.50.1820">
    <property type="entry name" value="alpha/beta hydrolase"/>
    <property type="match status" value="1"/>
</dbReference>
<sequence length="321" mass="35355">MISISPDITALYKEIDGSKITADIYVPPQETGSLPCLIIIHGGAWMVGASSMINKDQIKDCLDRKWIVVSPNHRLCPQVDVLEGPMTDIRDFLAWIYDGNLDKELKNAGLEVSVNKDKVMSFGTSSGGHLALSLGYDVPRKVVAIYDQYSPASFSDQSWRKKQEDRTPPGVKIDLDLAQKVFDIKPIPTTAGVGLEGQALPPDFSDPRQAFTFSTMSRGGVVKAIYPKGETEGYQKVDPVLNVTSDFPPTMIVHGTADVSVPIHLSHALFKKLQDAGVESEMVEVEGAEHTFSMKMVKGDATWERQRLGFDFLEKIIARKS</sequence>
<evidence type="ECO:0000313" key="5">
    <source>
        <dbReference type="Proteomes" id="UP000799302"/>
    </source>
</evidence>
<dbReference type="SUPFAM" id="SSF53474">
    <property type="entry name" value="alpha/beta-Hydrolases"/>
    <property type="match status" value="1"/>
</dbReference>
<keyword evidence="1 4" id="KW-0378">Hydrolase</keyword>
<evidence type="ECO:0000313" key="4">
    <source>
        <dbReference type="EMBL" id="KAF2668883.1"/>
    </source>
</evidence>
<evidence type="ECO:0000259" key="3">
    <source>
        <dbReference type="Pfam" id="PF20434"/>
    </source>
</evidence>
<reference evidence="4" key="1">
    <citation type="journal article" date="2020" name="Stud. Mycol.">
        <title>101 Dothideomycetes genomes: a test case for predicting lifestyles and emergence of pathogens.</title>
        <authorList>
            <person name="Haridas S."/>
            <person name="Albert R."/>
            <person name="Binder M."/>
            <person name="Bloem J."/>
            <person name="Labutti K."/>
            <person name="Salamov A."/>
            <person name="Andreopoulos B."/>
            <person name="Baker S."/>
            <person name="Barry K."/>
            <person name="Bills G."/>
            <person name="Bluhm B."/>
            <person name="Cannon C."/>
            <person name="Castanera R."/>
            <person name="Culley D."/>
            <person name="Daum C."/>
            <person name="Ezra D."/>
            <person name="Gonzalez J."/>
            <person name="Henrissat B."/>
            <person name="Kuo A."/>
            <person name="Liang C."/>
            <person name="Lipzen A."/>
            <person name="Lutzoni F."/>
            <person name="Magnuson J."/>
            <person name="Mondo S."/>
            <person name="Nolan M."/>
            <person name="Ohm R."/>
            <person name="Pangilinan J."/>
            <person name="Park H.-J."/>
            <person name="Ramirez L."/>
            <person name="Alfaro M."/>
            <person name="Sun H."/>
            <person name="Tritt A."/>
            <person name="Yoshinaga Y."/>
            <person name="Zwiers L.-H."/>
            <person name="Turgeon B."/>
            <person name="Goodwin S."/>
            <person name="Spatafora J."/>
            <person name="Crous P."/>
            <person name="Grigoriev I."/>
        </authorList>
    </citation>
    <scope>NUCLEOTIDE SEQUENCE</scope>
    <source>
        <strain evidence="4">CBS 115976</strain>
    </source>
</reference>
<dbReference type="GO" id="GO:0006508">
    <property type="term" value="P:proteolysis"/>
    <property type="evidence" value="ECO:0007669"/>
    <property type="project" value="InterPro"/>
</dbReference>
<dbReference type="Proteomes" id="UP000799302">
    <property type="component" value="Unassembled WGS sequence"/>
</dbReference>
<name>A0A6A6UC15_9PEZI</name>
<feature type="domain" description="BD-FAE-like" evidence="3">
    <location>
        <begin position="23"/>
        <end position="138"/>
    </location>
</feature>
<dbReference type="Pfam" id="PF20434">
    <property type="entry name" value="BD-FAE"/>
    <property type="match status" value="1"/>
</dbReference>
<dbReference type="Pfam" id="PF00326">
    <property type="entry name" value="Peptidase_S9"/>
    <property type="match status" value="1"/>
</dbReference>
<dbReference type="InterPro" id="IPR050300">
    <property type="entry name" value="GDXG_lipolytic_enzyme"/>
</dbReference>
<keyword evidence="5" id="KW-1185">Reference proteome</keyword>
<dbReference type="InterPro" id="IPR001375">
    <property type="entry name" value="Peptidase_S9_cat"/>
</dbReference>
<organism evidence="4 5">
    <name type="scientific">Microthyrium microscopicum</name>
    <dbReference type="NCBI Taxonomy" id="703497"/>
    <lineage>
        <taxon>Eukaryota</taxon>
        <taxon>Fungi</taxon>
        <taxon>Dikarya</taxon>
        <taxon>Ascomycota</taxon>
        <taxon>Pezizomycotina</taxon>
        <taxon>Dothideomycetes</taxon>
        <taxon>Dothideomycetes incertae sedis</taxon>
        <taxon>Microthyriales</taxon>
        <taxon>Microthyriaceae</taxon>
        <taxon>Microthyrium</taxon>
    </lineage>
</organism>
<feature type="domain" description="Peptidase S9 prolyl oligopeptidase catalytic" evidence="2">
    <location>
        <begin position="227"/>
        <end position="315"/>
    </location>
</feature>
<dbReference type="EMBL" id="MU004236">
    <property type="protein sequence ID" value="KAF2668883.1"/>
    <property type="molecule type" value="Genomic_DNA"/>
</dbReference>
<dbReference type="PANTHER" id="PTHR48081">
    <property type="entry name" value="AB HYDROLASE SUPERFAMILY PROTEIN C4A8.06C"/>
    <property type="match status" value="1"/>
</dbReference>
<dbReference type="OrthoDB" id="19653at2759"/>
<evidence type="ECO:0000256" key="1">
    <source>
        <dbReference type="ARBA" id="ARBA00022801"/>
    </source>
</evidence>
<gene>
    <name evidence="4" type="ORF">BT63DRAFT_287928</name>
</gene>
<dbReference type="InterPro" id="IPR049492">
    <property type="entry name" value="BD-FAE-like_dom"/>
</dbReference>
<proteinExistence type="predicted"/>
<protein>
    <submittedName>
        <fullName evidence="4">Alpha/beta-hydrolase</fullName>
    </submittedName>
</protein>
<accession>A0A6A6UC15</accession>